<name>A0AAW1XAV6_RUBAR</name>
<reference evidence="1 2" key="1">
    <citation type="journal article" date="2023" name="G3 (Bethesda)">
        <title>A chromosome-length genome assembly and annotation of blackberry (Rubus argutus, cv. 'Hillquist').</title>
        <authorList>
            <person name="Bruna T."/>
            <person name="Aryal R."/>
            <person name="Dudchenko O."/>
            <person name="Sargent D.J."/>
            <person name="Mead D."/>
            <person name="Buti M."/>
            <person name="Cavallini A."/>
            <person name="Hytonen T."/>
            <person name="Andres J."/>
            <person name="Pham M."/>
            <person name="Weisz D."/>
            <person name="Mascagni F."/>
            <person name="Usai G."/>
            <person name="Natali L."/>
            <person name="Bassil N."/>
            <person name="Fernandez G.E."/>
            <person name="Lomsadze A."/>
            <person name="Armour M."/>
            <person name="Olukolu B."/>
            <person name="Poorten T."/>
            <person name="Britton C."/>
            <person name="Davik J."/>
            <person name="Ashrafi H."/>
            <person name="Aiden E.L."/>
            <person name="Borodovsky M."/>
            <person name="Worthington M."/>
        </authorList>
    </citation>
    <scope>NUCLEOTIDE SEQUENCE [LARGE SCALE GENOMIC DNA]</scope>
    <source>
        <strain evidence="1">PI 553951</strain>
    </source>
</reference>
<dbReference type="EMBL" id="JBEDUW010000004">
    <property type="protein sequence ID" value="KAK9932850.1"/>
    <property type="molecule type" value="Genomic_DNA"/>
</dbReference>
<dbReference type="AlphaFoldDB" id="A0AAW1XAV6"/>
<proteinExistence type="predicted"/>
<evidence type="ECO:0000313" key="1">
    <source>
        <dbReference type="EMBL" id="KAK9932850.1"/>
    </source>
</evidence>
<gene>
    <name evidence="1" type="ORF">M0R45_020072</name>
</gene>
<protein>
    <submittedName>
        <fullName evidence="1">Uncharacterized protein</fullName>
    </submittedName>
</protein>
<organism evidence="1 2">
    <name type="scientific">Rubus argutus</name>
    <name type="common">Southern blackberry</name>
    <dbReference type="NCBI Taxonomy" id="59490"/>
    <lineage>
        <taxon>Eukaryota</taxon>
        <taxon>Viridiplantae</taxon>
        <taxon>Streptophyta</taxon>
        <taxon>Embryophyta</taxon>
        <taxon>Tracheophyta</taxon>
        <taxon>Spermatophyta</taxon>
        <taxon>Magnoliopsida</taxon>
        <taxon>eudicotyledons</taxon>
        <taxon>Gunneridae</taxon>
        <taxon>Pentapetalae</taxon>
        <taxon>rosids</taxon>
        <taxon>fabids</taxon>
        <taxon>Rosales</taxon>
        <taxon>Rosaceae</taxon>
        <taxon>Rosoideae</taxon>
        <taxon>Rosoideae incertae sedis</taxon>
        <taxon>Rubus</taxon>
    </lineage>
</organism>
<comment type="caution">
    <text evidence="1">The sequence shown here is derived from an EMBL/GenBank/DDBJ whole genome shotgun (WGS) entry which is preliminary data.</text>
</comment>
<evidence type="ECO:0000313" key="2">
    <source>
        <dbReference type="Proteomes" id="UP001457282"/>
    </source>
</evidence>
<keyword evidence="2" id="KW-1185">Reference proteome</keyword>
<sequence>MLGFEMNRRWDDDPVHRQAHIAEFITQKARSTRPPNFCISPEPSADRLLSLALEANLTAVVEEAKHLISGPAFFPDSSSSDPLKLQGAKDIIQAC</sequence>
<accession>A0AAW1XAV6</accession>
<dbReference type="Proteomes" id="UP001457282">
    <property type="component" value="Unassembled WGS sequence"/>
</dbReference>